<dbReference type="Proteomes" id="UP001527392">
    <property type="component" value="Unassembled WGS sequence"/>
</dbReference>
<accession>A0ABT4K6Z3</accession>
<organism evidence="2 3">
    <name type="scientific">Limosilactobacillus vaginalis</name>
    <dbReference type="NCBI Taxonomy" id="1633"/>
    <lineage>
        <taxon>Bacteria</taxon>
        <taxon>Bacillati</taxon>
        <taxon>Bacillota</taxon>
        <taxon>Bacilli</taxon>
        <taxon>Lactobacillales</taxon>
        <taxon>Lactobacillaceae</taxon>
        <taxon>Limosilactobacillus</taxon>
    </lineage>
</organism>
<reference evidence="2 3" key="1">
    <citation type="submission" date="2022-01" db="EMBL/GenBank/DDBJ databases">
        <title>VMRC isolate genome collection.</title>
        <authorList>
            <person name="France M."/>
            <person name="Rutt L."/>
            <person name="Humphrys M."/>
            <person name="Ravel J."/>
        </authorList>
    </citation>
    <scope>NUCLEOTIDE SEQUENCE [LARGE SCALE GENOMIC DNA]</scope>
    <source>
        <strain evidence="2 3">C0030B4</strain>
    </source>
</reference>
<name>A0ABT4K6Z3_9LACO</name>
<dbReference type="EMBL" id="JAKHMS010000007">
    <property type="protein sequence ID" value="MCZ3781380.1"/>
    <property type="molecule type" value="Genomic_DNA"/>
</dbReference>
<keyword evidence="3" id="KW-1185">Reference proteome</keyword>
<evidence type="ECO:0000256" key="1">
    <source>
        <dbReference type="SAM" id="Coils"/>
    </source>
</evidence>
<sequence length="150" mass="17073">MSEDKKNFDWSSLINHDDWVPKLHDDWIENMPTMDDVKPVAHADAELTDKANQATIQSLKVLRRIEMNTEYLKNIVDLLNTNNEHQQELNKLVASILDIAKSPDKDEAQSRYKSAMKKIGDFATISSSALNVVKLSSLASTILQFFMQSH</sequence>
<comment type="caution">
    <text evidence="2">The sequence shown here is derived from an EMBL/GenBank/DDBJ whole genome shotgun (WGS) entry which is preliminary data.</text>
</comment>
<proteinExistence type="predicted"/>
<protein>
    <submittedName>
        <fullName evidence="2">Uncharacterized protein</fullName>
    </submittedName>
</protein>
<evidence type="ECO:0000313" key="3">
    <source>
        <dbReference type="Proteomes" id="UP001527392"/>
    </source>
</evidence>
<gene>
    <name evidence="2" type="ORF">L2504_04380</name>
</gene>
<feature type="coiled-coil region" evidence="1">
    <location>
        <begin position="68"/>
        <end position="95"/>
    </location>
</feature>
<evidence type="ECO:0000313" key="2">
    <source>
        <dbReference type="EMBL" id="MCZ3781380.1"/>
    </source>
</evidence>
<keyword evidence="1" id="KW-0175">Coiled coil</keyword>
<dbReference type="RefSeq" id="WP_269257283.1">
    <property type="nucleotide sequence ID" value="NZ_JAKHMK010000006.1"/>
</dbReference>